<dbReference type="RefSeq" id="XP_022083154.1">
    <property type="nucleotide sequence ID" value="XM_022227462.1"/>
</dbReference>
<organism evidence="8 9">
    <name type="scientific">Acanthaster planci</name>
    <name type="common">Crown-of-thorns starfish</name>
    <dbReference type="NCBI Taxonomy" id="133434"/>
    <lineage>
        <taxon>Eukaryota</taxon>
        <taxon>Metazoa</taxon>
        <taxon>Echinodermata</taxon>
        <taxon>Eleutherozoa</taxon>
        <taxon>Asterozoa</taxon>
        <taxon>Asteroidea</taxon>
        <taxon>Valvatacea</taxon>
        <taxon>Valvatida</taxon>
        <taxon>Acanthasteridae</taxon>
        <taxon>Acanthaster</taxon>
    </lineage>
</organism>
<keyword evidence="4" id="KW-0378">Hydrolase</keyword>
<accession>A0A8B7XQP2</accession>
<gene>
    <name evidence="9" type="primary">LOC110975205</name>
</gene>
<comment type="similarity">
    <text evidence="1">Belongs to the neutral sphingomyelinase family.</text>
</comment>
<keyword evidence="3 6" id="KW-0732">Signal</keyword>
<dbReference type="AlphaFoldDB" id="A0A8B7XQP2"/>
<evidence type="ECO:0000256" key="3">
    <source>
        <dbReference type="ARBA" id="ARBA00022729"/>
    </source>
</evidence>
<evidence type="ECO:0000259" key="7">
    <source>
        <dbReference type="Pfam" id="PF03372"/>
    </source>
</evidence>
<name>A0A8B7XQP2_ACAPL</name>
<dbReference type="OrthoDB" id="10010057at2759"/>
<evidence type="ECO:0000256" key="1">
    <source>
        <dbReference type="ARBA" id="ARBA00006335"/>
    </source>
</evidence>
<dbReference type="GO" id="GO:0005576">
    <property type="term" value="C:extracellular region"/>
    <property type="evidence" value="ECO:0007669"/>
    <property type="project" value="InterPro"/>
</dbReference>
<feature type="chain" id="PRO_5034805522" description="sphingomyelin phosphodiesterase" evidence="6">
    <location>
        <begin position="22"/>
        <end position="460"/>
    </location>
</feature>
<evidence type="ECO:0000256" key="2">
    <source>
        <dbReference type="ARBA" id="ARBA00012369"/>
    </source>
</evidence>
<dbReference type="GO" id="GO:0004767">
    <property type="term" value="F:sphingomyelin phosphodiesterase activity"/>
    <property type="evidence" value="ECO:0007669"/>
    <property type="project" value="UniProtKB-EC"/>
</dbReference>
<feature type="domain" description="Endonuclease/exonuclease/phosphatase" evidence="7">
    <location>
        <begin position="100"/>
        <end position="367"/>
    </location>
</feature>
<dbReference type="CDD" id="cd09078">
    <property type="entry name" value="nSMase"/>
    <property type="match status" value="1"/>
</dbReference>
<evidence type="ECO:0000313" key="9">
    <source>
        <dbReference type="RefSeq" id="XP_022083154.1"/>
    </source>
</evidence>
<dbReference type="GeneID" id="110975205"/>
<dbReference type="InterPro" id="IPR017766">
    <property type="entry name" value="Sphingomyelinase/PLipase_C"/>
</dbReference>
<dbReference type="PANTHER" id="PTHR16320">
    <property type="entry name" value="SPHINGOMYELINASE FAMILY MEMBER"/>
    <property type="match status" value="1"/>
</dbReference>
<dbReference type="Proteomes" id="UP000694845">
    <property type="component" value="Unplaced"/>
</dbReference>
<comment type="catalytic activity">
    <reaction evidence="5">
        <text>N-(hexadecanoyl)-sphing-4-enine-1-phosphocholine + H2O = N-hexadecanoylsphing-4-enine + phosphocholine + H(+)</text>
        <dbReference type="Rhea" id="RHEA:45644"/>
        <dbReference type="ChEBI" id="CHEBI:15377"/>
        <dbReference type="ChEBI" id="CHEBI:15378"/>
        <dbReference type="ChEBI" id="CHEBI:72959"/>
        <dbReference type="ChEBI" id="CHEBI:78646"/>
        <dbReference type="ChEBI" id="CHEBI:295975"/>
    </reaction>
    <physiologicalReaction direction="left-to-right" evidence="5">
        <dbReference type="Rhea" id="RHEA:45645"/>
    </physiologicalReaction>
</comment>
<dbReference type="InterPro" id="IPR036691">
    <property type="entry name" value="Endo/exonu/phosph_ase_sf"/>
</dbReference>
<evidence type="ECO:0000313" key="8">
    <source>
        <dbReference type="Proteomes" id="UP000694845"/>
    </source>
</evidence>
<feature type="signal peptide" evidence="6">
    <location>
        <begin position="1"/>
        <end position="21"/>
    </location>
</feature>
<dbReference type="SUPFAM" id="SSF56219">
    <property type="entry name" value="DNase I-like"/>
    <property type="match status" value="1"/>
</dbReference>
<dbReference type="EC" id="3.1.4.12" evidence="2"/>
<proteinExistence type="inferred from homology"/>
<sequence length="460" mass="50966">MVNRLIKTIAILLVFIQCGSALSDEYAECPETKGPTVWIDDAPDCQANVSYCHHFGLDYVCTVNITEEDHSCLGGTQVMCVLPPVPPLPKPLPVTTLKLITYNIWELTYLVSLTGQRERTCRIPAKLFEMHPEVDVVVLQETFMGGCIVNGNNSLKLRDILREFGFVYSTRTVGDSLAFLPQGGVQAKRNSTAENGGVFVASRWPIVKEEQMVFENYDSTTSDALSAKGAMYALVRKTVDGVTKDFHIFGTHLQSSEQPQSPGIRVLQAGEVFSFMQSVSIPLGEPVIYTGDLNGDFINKTENARAIIAALNATKPPLSGSLVVTYDHQNNDNLDPIDKEAEYLDYILTSNGHEQPLTATSKVLRPRSDKPLLVCRGFHLIFKYPHSPDCRKTKTITDLSDHYAVVGIFEYPKDMAEMTTPHPHRQTTSNGSHSSPSPYWMWVFYPVSLAIGLMVNSSPV</sequence>
<evidence type="ECO:0000256" key="6">
    <source>
        <dbReference type="SAM" id="SignalP"/>
    </source>
</evidence>
<dbReference type="InterPro" id="IPR005135">
    <property type="entry name" value="Endo/exonuclease/phosphatase"/>
</dbReference>
<reference evidence="9" key="1">
    <citation type="submission" date="2025-08" db="UniProtKB">
        <authorList>
            <consortium name="RefSeq"/>
        </authorList>
    </citation>
    <scope>IDENTIFICATION</scope>
</reference>
<keyword evidence="8" id="KW-1185">Reference proteome</keyword>
<dbReference type="OMA" id="NIWELRY"/>
<protein>
    <recommendedName>
        <fullName evidence="2">sphingomyelin phosphodiesterase</fullName>
        <ecNumber evidence="2">3.1.4.12</ecNumber>
    </recommendedName>
</protein>
<dbReference type="Pfam" id="PF03372">
    <property type="entry name" value="Exo_endo_phos"/>
    <property type="match status" value="1"/>
</dbReference>
<dbReference type="KEGG" id="aplc:110975205"/>
<dbReference type="Gene3D" id="3.60.10.10">
    <property type="entry name" value="Endonuclease/exonuclease/phosphatase"/>
    <property type="match status" value="1"/>
</dbReference>
<evidence type="ECO:0000256" key="4">
    <source>
        <dbReference type="ARBA" id="ARBA00022801"/>
    </source>
</evidence>
<dbReference type="PANTHER" id="PTHR16320:SF23">
    <property type="entry name" value="SPHINGOMYELINASE C 1"/>
    <property type="match status" value="1"/>
</dbReference>
<dbReference type="InterPro" id="IPR038772">
    <property type="entry name" value="Sph/SMPD2-like"/>
</dbReference>
<evidence type="ECO:0000256" key="5">
    <source>
        <dbReference type="ARBA" id="ARBA00049371"/>
    </source>
</evidence>